<keyword evidence="5" id="KW-1185">Reference proteome</keyword>
<comment type="caution">
    <text evidence="2">Lacks conserved residue(s) required for the propagation of feature annotation.</text>
</comment>
<sequence>MESRKSLHNLVKSINSLLGLKTNLTSTWVESVCNIVKQLPPAEEPACSSETNDYDVGSAVSSIQEDLAALYAHLIQLNLNRRQTLNEFLDLKGNIRVFCRIKPTSTGEKLSHQEVAIASDFTNVMLKLHANKSKLYSFDRVFHPDTSQ</sequence>
<dbReference type="GO" id="GO:0015630">
    <property type="term" value="C:microtubule cytoskeleton"/>
    <property type="evidence" value="ECO:0007669"/>
    <property type="project" value="TreeGrafter"/>
</dbReference>
<reference evidence="4" key="1">
    <citation type="submission" date="2022-03" db="EMBL/GenBank/DDBJ databases">
        <title>A functionally conserved STORR gene fusion in Papaver species that diverged 16.8 million years ago.</title>
        <authorList>
            <person name="Catania T."/>
        </authorList>
    </citation>
    <scope>NUCLEOTIDE SEQUENCE</scope>
    <source>
        <strain evidence="4">S-191538</strain>
    </source>
</reference>
<accession>A0AA42B008</accession>
<keyword evidence="1" id="KW-0505">Motor protein</keyword>
<dbReference type="GO" id="GO:0008017">
    <property type="term" value="F:microtubule binding"/>
    <property type="evidence" value="ECO:0007669"/>
    <property type="project" value="InterPro"/>
</dbReference>
<dbReference type="AlphaFoldDB" id="A0AA42B008"/>
<dbReference type="GO" id="GO:0003777">
    <property type="term" value="F:microtubule motor activity"/>
    <property type="evidence" value="ECO:0007669"/>
    <property type="project" value="InterPro"/>
</dbReference>
<feature type="domain" description="Kinesin motor" evidence="3">
    <location>
        <begin position="94"/>
        <end position="148"/>
    </location>
</feature>
<protein>
    <recommendedName>
        <fullName evidence="3">Kinesin motor domain-containing protein</fullName>
    </recommendedName>
</protein>
<dbReference type="InterPro" id="IPR031852">
    <property type="entry name" value="Vik1/Cik1_MT-bd"/>
</dbReference>
<dbReference type="Pfam" id="PF16796">
    <property type="entry name" value="Microtub_bd"/>
    <property type="match status" value="1"/>
</dbReference>
<dbReference type="PANTHER" id="PTHR47972">
    <property type="entry name" value="KINESIN-LIKE PROTEIN KLP-3"/>
    <property type="match status" value="1"/>
</dbReference>
<proteinExistence type="inferred from homology"/>
<dbReference type="PANTHER" id="PTHR47972:SF23">
    <property type="entry name" value="KINESIN MOTOR DOMAIN-CONTAINING PROTEIN"/>
    <property type="match status" value="1"/>
</dbReference>
<evidence type="ECO:0000256" key="2">
    <source>
        <dbReference type="PROSITE-ProRule" id="PRU00283"/>
    </source>
</evidence>
<dbReference type="InterPro" id="IPR027417">
    <property type="entry name" value="P-loop_NTPase"/>
</dbReference>
<gene>
    <name evidence="4" type="ORF">MKW94_016157</name>
</gene>
<dbReference type="InterPro" id="IPR036961">
    <property type="entry name" value="Kinesin_motor_dom_sf"/>
</dbReference>
<dbReference type="InterPro" id="IPR027640">
    <property type="entry name" value="Kinesin-like_fam"/>
</dbReference>
<dbReference type="GO" id="GO:0005524">
    <property type="term" value="F:ATP binding"/>
    <property type="evidence" value="ECO:0007669"/>
    <property type="project" value="InterPro"/>
</dbReference>
<dbReference type="EMBL" id="JAJJMA010277634">
    <property type="protein sequence ID" value="MCL7046124.1"/>
    <property type="molecule type" value="Genomic_DNA"/>
</dbReference>
<name>A0AA42B008_PAPNU</name>
<dbReference type="Proteomes" id="UP001177140">
    <property type="component" value="Unassembled WGS sequence"/>
</dbReference>
<feature type="non-terminal residue" evidence="4">
    <location>
        <position position="1"/>
    </location>
</feature>
<evidence type="ECO:0000313" key="5">
    <source>
        <dbReference type="Proteomes" id="UP001177140"/>
    </source>
</evidence>
<dbReference type="SUPFAM" id="SSF52540">
    <property type="entry name" value="P-loop containing nucleoside triphosphate hydrolases"/>
    <property type="match status" value="1"/>
</dbReference>
<evidence type="ECO:0000313" key="4">
    <source>
        <dbReference type="EMBL" id="MCL7046124.1"/>
    </source>
</evidence>
<evidence type="ECO:0000256" key="1">
    <source>
        <dbReference type="ARBA" id="ARBA00023175"/>
    </source>
</evidence>
<organism evidence="4 5">
    <name type="scientific">Papaver nudicaule</name>
    <name type="common">Iceland poppy</name>
    <dbReference type="NCBI Taxonomy" id="74823"/>
    <lineage>
        <taxon>Eukaryota</taxon>
        <taxon>Viridiplantae</taxon>
        <taxon>Streptophyta</taxon>
        <taxon>Embryophyta</taxon>
        <taxon>Tracheophyta</taxon>
        <taxon>Spermatophyta</taxon>
        <taxon>Magnoliopsida</taxon>
        <taxon>Ranunculales</taxon>
        <taxon>Papaveraceae</taxon>
        <taxon>Papaveroideae</taxon>
        <taxon>Papaver</taxon>
    </lineage>
</organism>
<dbReference type="Gene3D" id="3.40.850.10">
    <property type="entry name" value="Kinesin motor domain"/>
    <property type="match status" value="1"/>
</dbReference>
<comment type="similarity">
    <text evidence="2">Belongs to the TRAFAC class myosin-kinesin ATPase superfamily. Kinesin family.</text>
</comment>
<comment type="caution">
    <text evidence="4">The sequence shown here is derived from an EMBL/GenBank/DDBJ whole genome shotgun (WGS) entry which is preliminary data.</text>
</comment>
<evidence type="ECO:0000259" key="3">
    <source>
        <dbReference type="PROSITE" id="PS50067"/>
    </source>
</evidence>
<dbReference type="GO" id="GO:0007018">
    <property type="term" value="P:microtubule-based movement"/>
    <property type="evidence" value="ECO:0007669"/>
    <property type="project" value="InterPro"/>
</dbReference>
<dbReference type="InterPro" id="IPR001752">
    <property type="entry name" value="Kinesin_motor_dom"/>
</dbReference>
<dbReference type="PROSITE" id="PS50067">
    <property type="entry name" value="KINESIN_MOTOR_2"/>
    <property type="match status" value="1"/>
</dbReference>